<keyword evidence="8 12" id="KW-0862">Zinc</keyword>
<dbReference type="GO" id="GO:0009231">
    <property type="term" value="P:riboflavin biosynthetic process"/>
    <property type="evidence" value="ECO:0007669"/>
    <property type="project" value="UniProtKB-UniPathway"/>
</dbReference>
<evidence type="ECO:0000256" key="2">
    <source>
        <dbReference type="ARBA" id="ARBA00004882"/>
    </source>
</evidence>
<comment type="similarity">
    <text evidence="5 12">In the C-terminal section; belongs to the HTP reductase family.</text>
</comment>
<dbReference type="EC" id="1.1.1.193" evidence="12"/>
<evidence type="ECO:0000256" key="4">
    <source>
        <dbReference type="ARBA" id="ARBA00005259"/>
    </source>
</evidence>
<comment type="catalytic activity">
    <reaction evidence="12">
        <text>2,5-diamino-6-hydroxy-4-(5-phosphoribosylamino)-pyrimidine + H2O + H(+) = 5-amino-6-(5-phospho-D-ribosylamino)uracil + NH4(+)</text>
        <dbReference type="Rhea" id="RHEA:21868"/>
        <dbReference type="ChEBI" id="CHEBI:15377"/>
        <dbReference type="ChEBI" id="CHEBI:15378"/>
        <dbReference type="ChEBI" id="CHEBI:28938"/>
        <dbReference type="ChEBI" id="CHEBI:58453"/>
        <dbReference type="ChEBI" id="CHEBI:58614"/>
        <dbReference type="EC" id="3.5.4.26"/>
    </reaction>
</comment>
<dbReference type="Gene3D" id="3.40.430.10">
    <property type="entry name" value="Dihydrofolate Reductase, subunit A"/>
    <property type="match status" value="1"/>
</dbReference>
<dbReference type="PIRSF" id="PIRSF006769">
    <property type="entry name" value="RibD"/>
    <property type="match status" value="1"/>
</dbReference>
<feature type="binding site" evidence="14">
    <location>
        <position position="170"/>
    </location>
    <ligand>
        <name>substrate</name>
    </ligand>
</feature>
<gene>
    <name evidence="17" type="ORF">SOIL9_85160</name>
</gene>
<dbReference type="NCBIfam" id="TIGR00227">
    <property type="entry name" value="ribD_Cterm"/>
    <property type="match status" value="1"/>
</dbReference>
<comment type="catalytic activity">
    <reaction evidence="12">
        <text>5-amino-6-(5-phospho-D-ribitylamino)uracil + NADP(+) = 5-amino-6-(5-phospho-D-ribosylamino)uracil + NADPH + H(+)</text>
        <dbReference type="Rhea" id="RHEA:17845"/>
        <dbReference type="ChEBI" id="CHEBI:15378"/>
        <dbReference type="ChEBI" id="CHEBI:57783"/>
        <dbReference type="ChEBI" id="CHEBI:58349"/>
        <dbReference type="ChEBI" id="CHEBI:58421"/>
        <dbReference type="ChEBI" id="CHEBI:58453"/>
        <dbReference type="EC" id="1.1.1.193"/>
    </reaction>
</comment>
<feature type="active site" description="Proton donor" evidence="13">
    <location>
        <position position="54"/>
    </location>
</feature>
<comment type="similarity">
    <text evidence="4 12">In the N-terminal section; belongs to the cytidine and deoxycytidylate deaminase family.</text>
</comment>
<keyword evidence="6 12" id="KW-0686">Riboflavin biosynthesis</keyword>
<dbReference type="RefSeq" id="WP_232069870.1">
    <property type="nucleotide sequence ID" value="NZ_LR593886.1"/>
</dbReference>
<dbReference type="GO" id="GO:0008835">
    <property type="term" value="F:diaminohydroxyphosphoribosylaminopyrimidine deaminase activity"/>
    <property type="evidence" value="ECO:0007669"/>
    <property type="project" value="UniProtKB-EC"/>
</dbReference>
<feature type="binding site" evidence="14">
    <location>
        <position position="209"/>
    </location>
    <ligand>
        <name>substrate</name>
    </ligand>
</feature>
<feature type="binding site" evidence="14">
    <location>
        <position position="186"/>
    </location>
    <ligand>
        <name>substrate</name>
    </ligand>
</feature>
<dbReference type="NCBIfam" id="TIGR00326">
    <property type="entry name" value="eubact_ribD"/>
    <property type="match status" value="1"/>
</dbReference>
<evidence type="ECO:0000313" key="17">
    <source>
        <dbReference type="EMBL" id="VTR99443.1"/>
    </source>
</evidence>
<dbReference type="InterPro" id="IPR002734">
    <property type="entry name" value="RibDG_C"/>
</dbReference>
<dbReference type="CDD" id="cd01284">
    <property type="entry name" value="Riboflavin_deaminase-reductase"/>
    <property type="match status" value="1"/>
</dbReference>
<dbReference type="GO" id="GO:0050661">
    <property type="term" value="F:NADP binding"/>
    <property type="evidence" value="ECO:0007669"/>
    <property type="project" value="InterPro"/>
</dbReference>
<evidence type="ECO:0000256" key="3">
    <source>
        <dbReference type="ARBA" id="ARBA00004910"/>
    </source>
</evidence>
<evidence type="ECO:0000256" key="1">
    <source>
        <dbReference type="ARBA" id="ARBA00002151"/>
    </source>
</evidence>
<dbReference type="GO" id="GO:0008270">
    <property type="term" value="F:zinc ion binding"/>
    <property type="evidence" value="ECO:0007669"/>
    <property type="project" value="InterPro"/>
</dbReference>
<feature type="binding site" evidence="14">
    <location>
        <position position="172"/>
    </location>
    <ligand>
        <name>NADP(+)</name>
        <dbReference type="ChEBI" id="CHEBI:58349"/>
    </ligand>
</feature>
<evidence type="ECO:0000256" key="11">
    <source>
        <dbReference type="ARBA" id="ARBA00023268"/>
    </source>
</evidence>
<dbReference type="Gene3D" id="3.40.140.10">
    <property type="entry name" value="Cytidine Deaminase, domain 2"/>
    <property type="match status" value="1"/>
</dbReference>
<dbReference type="EC" id="3.5.4.26" evidence="12"/>
<feature type="binding site" evidence="15">
    <location>
        <position position="52"/>
    </location>
    <ligand>
        <name>Zn(2+)</name>
        <dbReference type="ChEBI" id="CHEBI:29105"/>
        <note>catalytic</note>
    </ligand>
</feature>
<dbReference type="Pfam" id="PF01872">
    <property type="entry name" value="RibD_C"/>
    <property type="match status" value="1"/>
</dbReference>
<comment type="cofactor">
    <cofactor evidence="12 15">
        <name>Zn(2+)</name>
        <dbReference type="ChEBI" id="CHEBI:29105"/>
    </cofactor>
    <text evidence="12 15">Binds 1 zinc ion.</text>
</comment>
<feature type="binding site" evidence="15">
    <location>
        <position position="77"/>
    </location>
    <ligand>
        <name>Zn(2+)</name>
        <dbReference type="ChEBI" id="CHEBI:29105"/>
        <note>catalytic</note>
    </ligand>
</feature>
<feature type="binding site" evidence="14">
    <location>
        <position position="156"/>
    </location>
    <ligand>
        <name>NADP(+)</name>
        <dbReference type="ChEBI" id="CHEBI:58349"/>
    </ligand>
</feature>
<organism evidence="17 18">
    <name type="scientific">Gemmata massiliana</name>
    <dbReference type="NCBI Taxonomy" id="1210884"/>
    <lineage>
        <taxon>Bacteria</taxon>
        <taxon>Pseudomonadati</taxon>
        <taxon>Planctomycetota</taxon>
        <taxon>Planctomycetia</taxon>
        <taxon>Gemmatales</taxon>
        <taxon>Gemmataceae</taxon>
        <taxon>Gemmata</taxon>
    </lineage>
</organism>
<dbReference type="SUPFAM" id="SSF53597">
    <property type="entry name" value="Dihydrofolate reductase-like"/>
    <property type="match status" value="1"/>
</dbReference>
<feature type="domain" description="CMP/dCMP-type deaminase" evidence="16">
    <location>
        <begin position="2"/>
        <end position="125"/>
    </location>
</feature>
<dbReference type="EMBL" id="LR593886">
    <property type="protein sequence ID" value="VTR99443.1"/>
    <property type="molecule type" value="Genomic_DNA"/>
</dbReference>
<feature type="binding site" evidence="14">
    <location>
        <position position="206"/>
    </location>
    <ligand>
        <name>substrate</name>
    </ligand>
</feature>
<evidence type="ECO:0000259" key="16">
    <source>
        <dbReference type="PROSITE" id="PS51747"/>
    </source>
</evidence>
<evidence type="ECO:0000256" key="6">
    <source>
        <dbReference type="ARBA" id="ARBA00022619"/>
    </source>
</evidence>
<feature type="binding site" evidence="14">
    <location>
        <begin position="294"/>
        <end position="300"/>
    </location>
    <ligand>
        <name>NADP(+)</name>
        <dbReference type="ChEBI" id="CHEBI:58349"/>
    </ligand>
</feature>
<dbReference type="InterPro" id="IPR024072">
    <property type="entry name" value="DHFR-like_dom_sf"/>
</dbReference>
<dbReference type="UniPathway" id="UPA00275">
    <property type="reaction ID" value="UER00401"/>
</dbReference>
<dbReference type="PROSITE" id="PS51747">
    <property type="entry name" value="CYT_DCMP_DEAMINASES_2"/>
    <property type="match status" value="1"/>
</dbReference>
<evidence type="ECO:0000313" key="18">
    <source>
        <dbReference type="Proteomes" id="UP000464178"/>
    </source>
</evidence>
<sequence length="363" mass="38138">MNDLEPWMRHALTLAARGRGLVEPNPMVGAVVLDASGQMVGEGWHQKFGGPHAEVFALAAAGDRARGGTLVVTLEPCCHHGKTPPCTDAVLKAGVACVVVAMADPFPKVAGGGLSILRNSGKEVRVGLLESDALALNAPYLKLIRTGRPWVHAKWAMTLDGKIATRTGDSKWISGEESRRRVHELRGRLDAIIVGRGTVVADDPLLTVRPAGPRTPTRVVLSASGELPERCQLRSTAREVPVIAYTTSANARKLDGWAADGAEVVAFCEETVTLDAVLADLGRRRFTNVLIEGGAGILGSAFDGRVVDEFHVFIAPKVIGGTEAAPPLGGTGVAKMAEALTLQGVTFAQSGADVYVHGFARGV</sequence>
<dbReference type="InterPro" id="IPR004794">
    <property type="entry name" value="Eubact_RibD"/>
</dbReference>
<evidence type="ECO:0000256" key="9">
    <source>
        <dbReference type="ARBA" id="ARBA00022857"/>
    </source>
</evidence>
<comment type="pathway">
    <text evidence="3 12">Cofactor biosynthesis; riboflavin biosynthesis; 5-amino-6-(D-ribitylamino)uracil from GTP: step 3/4.</text>
</comment>
<dbReference type="InterPro" id="IPR011549">
    <property type="entry name" value="RibD_C"/>
</dbReference>
<dbReference type="Proteomes" id="UP000464178">
    <property type="component" value="Chromosome"/>
</dbReference>
<evidence type="ECO:0000256" key="15">
    <source>
        <dbReference type="PIRSR" id="PIRSR006769-3"/>
    </source>
</evidence>
<reference evidence="17 18" key="1">
    <citation type="submission" date="2019-05" db="EMBL/GenBank/DDBJ databases">
        <authorList>
            <consortium name="Science for Life Laboratories"/>
        </authorList>
    </citation>
    <scope>NUCLEOTIDE SEQUENCE [LARGE SCALE GENOMIC DNA]</scope>
    <source>
        <strain evidence="17">Soil9</strain>
    </source>
</reference>
<comment type="pathway">
    <text evidence="2 12">Cofactor biosynthesis; riboflavin biosynthesis; 5-amino-6-(D-ribitylamino)uracil from GTP: step 2/4.</text>
</comment>
<dbReference type="AlphaFoldDB" id="A0A6P2DFA3"/>
<dbReference type="InterPro" id="IPR050765">
    <property type="entry name" value="Riboflavin_Biosynth_HTPR"/>
</dbReference>
<dbReference type="KEGG" id="gms:SOIL9_85160"/>
<dbReference type="PANTHER" id="PTHR38011:SF7">
    <property type="entry name" value="2,5-DIAMINO-6-RIBOSYLAMINO-4(3H)-PYRIMIDINONE 5'-PHOSPHATE REDUCTASE"/>
    <property type="match status" value="1"/>
</dbReference>
<keyword evidence="18" id="KW-1185">Reference proteome</keyword>
<keyword evidence="11" id="KW-0511">Multifunctional enzyme</keyword>
<name>A0A6P2DFA3_9BACT</name>
<keyword evidence="7 12" id="KW-0479">Metal-binding</keyword>
<accession>A0A6P2DFA3</accession>
<proteinExistence type="inferred from homology"/>
<evidence type="ECO:0000256" key="10">
    <source>
        <dbReference type="ARBA" id="ARBA00023002"/>
    </source>
</evidence>
<dbReference type="SUPFAM" id="SSF53927">
    <property type="entry name" value="Cytidine deaminase-like"/>
    <property type="match status" value="1"/>
</dbReference>
<evidence type="ECO:0000256" key="7">
    <source>
        <dbReference type="ARBA" id="ARBA00022723"/>
    </source>
</evidence>
<feature type="binding site" evidence="14">
    <location>
        <position position="202"/>
    </location>
    <ligand>
        <name>NADP(+)</name>
        <dbReference type="ChEBI" id="CHEBI:58349"/>
    </ligand>
</feature>
<dbReference type="InterPro" id="IPR016192">
    <property type="entry name" value="APOBEC/CMP_deaminase_Zn-bd"/>
</dbReference>
<protein>
    <recommendedName>
        <fullName evidence="12">Riboflavin biosynthesis protein RibD</fullName>
    </recommendedName>
    <domain>
        <recommendedName>
            <fullName evidence="12">Diaminohydroxyphosphoribosylaminopyrimidine deaminase</fullName>
            <shortName evidence="12">DRAP deaminase</shortName>
            <ecNumber evidence="12">3.5.4.26</ecNumber>
        </recommendedName>
        <alternativeName>
            <fullName evidence="12">Riboflavin-specific deaminase</fullName>
        </alternativeName>
    </domain>
    <domain>
        <recommendedName>
            <fullName evidence="12">5-amino-6-(5-phosphoribosylamino)uracil reductase</fullName>
            <ecNumber evidence="12">1.1.1.193</ecNumber>
        </recommendedName>
        <alternativeName>
            <fullName evidence="12">HTP reductase</fullName>
        </alternativeName>
    </domain>
</protein>
<comment type="function">
    <text evidence="1 12">Converts 2,5-diamino-6-(ribosylamino)-4(3h)-pyrimidinone 5'-phosphate into 5-amino-6-(ribosylamino)-2,4(1h,3h)-pyrimidinedione 5'-phosphate.</text>
</comment>
<evidence type="ECO:0000256" key="13">
    <source>
        <dbReference type="PIRSR" id="PIRSR006769-1"/>
    </source>
</evidence>
<dbReference type="PANTHER" id="PTHR38011">
    <property type="entry name" value="DIHYDROFOLATE REDUCTASE FAMILY PROTEIN (AFU_ORTHOLOGUE AFUA_8G06820)"/>
    <property type="match status" value="1"/>
</dbReference>
<dbReference type="GO" id="GO:0008703">
    <property type="term" value="F:5-amino-6-(5-phosphoribosylamino)uracil reductase activity"/>
    <property type="evidence" value="ECO:0007669"/>
    <property type="project" value="UniProtKB-EC"/>
</dbReference>
<dbReference type="InterPro" id="IPR002125">
    <property type="entry name" value="CMP_dCMP_dom"/>
</dbReference>
<dbReference type="InterPro" id="IPR016193">
    <property type="entry name" value="Cytidine_deaminase-like"/>
</dbReference>
<evidence type="ECO:0000256" key="12">
    <source>
        <dbReference type="PIRNR" id="PIRNR006769"/>
    </source>
</evidence>
<dbReference type="PROSITE" id="PS00903">
    <property type="entry name" value="CYT_DCMP_DEAMINASES_1"/>
    <property type="match status" value="1"/>
</dbReference>
<keyword evidence="9 12" id="KW-0521">NADP</keyword>
<evidence type="ECO:0000256" key="5">
    <source>
        <dbReference type="ARBA" id="ARBA00007417"/>
    </source>
</evidence>
<feature type="binding site" evidence="15">
    <location>
        <position position="86"/>
    </location>
    <ligand>
        <name>Zn(2+)</name>
        <dbReference type="ChEBI" id="CHEBI:29105"/>
        <note>catalytic</note>
    </ligand>
</feature>
<feature type="binding site" evidence="14">
    <location>
        <position position="198"/>
    </location>
    <ligand>
        <name>NADP(+)</name>
        <dbReference type="ChEBI" id="CHEBI:58349"/>
    </ligand>
</feature>
<evidence type="ECO:0000256" key="14">
    <source>
        <dbReference type="PIRSR" id="PIRSR006769-2"/>
    </source>
</evidence>
<evidence type="ECO:0000256" key="8">
    <source>
        <dbReference type="ARBA" id="ARBA00022833"/>
    </source>
</evidence>
<feature type="binding site" evidence="14">
    <location>
        <position position="292"/>
    </location>
    <ligand>
        <name>substrate</name>
    </ligand>
</feature>
<dbReference type="Pfam" id="PF00383">
    <property type="entry name" value="dCMP_cyt_deam_1"/>
    <property type="match status" value="1"/>
</dbReference>
<keyword evidence="10 12" id="KW-0560">Oxidoreductase</keyword>
<keyword evidence="12" id="KW-0378">Hydrolase</keyword>